<dbReference type="Gene3D" id="1.10.8.1040">
    <property type="match status" value="1"/>
</dbReference>
<evidence type="ECO:0000313" key="4">
    <source>
        <dbReference type="Proteomes" id="UP000286268"/>
    </source>
</evidence>
<dbReference type="InterPro" id="IPR050245">
    <property type="entry name" value="PrsA_foldase"/>
</dbReference>
<dbReference type="SUPFAM" id="SSF54534">
    <property type="entry name" value="FKBP-like"/>
    <property type="match status" value="1"/>
</dbReference>
<protein>
    <submittedName>
        <fullName evidence="3">Peptidylprolyl isomerase</fullName>
    </submittedName>
</protein>
<evidence type="ECO:0000259" key="2">
    <source>
        <dbReference type="PROSITE" id="PS50198"/>
    </source>
</evidence>
<organism evidence="3 4">
    <name type="scientific">Clostridium manihotivorum</name>
    <dbReference type="NCBI Taxonomy" id="2320868"/>
    <lineage>
        <taxon>Bacteria</taxon>
        <taxon>Bacillati</taxon>
        <taxon>Bacillota</taxon>
        <taxon>Clostridia</taxon>
        <taxon>Eubacteriales</taxon>
        <taxon>Clostridiaceae</taxon>
        <taxon>Clostridium</taxon>
    </lineage>
</organism>
<dbReference type="Proteomes" id="UP000286268">
    <property type="component" value="Chromosome"/>
</dbReference>
<dbReference type="InterPro" id="IPR027304">
    <property type="entry name" value="Trigger_fact/SurA_dom_sf"/>
</dbReference>
<accession>A0A410E150</accession>
<dbReference type="Gene3D" id="3.10.50.40">
    <property type="match status" value="1"/>
</dbReference>
<dbReference type="PANTHER" id="PTHR47245">
    <property type="entry name" value="PEPTIDYLPROLYL ISOMERASE"/>
    <property type="match status" value="1"/>
</dbReference>
<dbReference type="EMBL" id="CP025746">
    <property type="protein sequence ID" value="QAA35036.1"/>
    <property type="molecule type" value="Genomic_DNA"/>
</dbReference>
<dbReference type="KEGG" id="cmah:C1I91_27190"/>
<dbReference type="SUPFAM" id="SSF109998">
    <property type="entry name" value="Triger factor/SurA peptide-binding domain-like"/>
    <property type="match status" value="1"/>
</dbReference>
<keyword evidence="1" id="KW-0697">Rotamase</keyword>
<proteinExistence type="predicted"/>
<reference evidence="3 4" key="1">
    <citation type="submission" date="2018-01" db="EMBL/GenBank/DDBJ databases">
        <title>Genome Sequencing and Assembly of Anaerobacter polyendosporus strain CT4.</title>
        <authorList>
            <person name="Tachaapaikoon C."/>
            <person name="Sutheeworapong S."/>
            <person name="Jenjaroenpun P."/>
            <person name="Wongsurawat T."/>
            <person name="Nookeaw I."/>
            <person name="Cheawchanlertfa P."/>
            <person name="Kosugi A."/>
            <person name="Cheevadhanarak S."/>
            <person name="Ratanakhanokchai K."/>
        </authorList>
    </citation>
    <scope>NUCLEOTIDE SEQUENCE [LARGE SCALE GENOMIC DNA]</scope>
    <source>
        <strain evidence="3 4">CT4</strain>
    </source>
</reference>
<dbReference type="InterPro" id="IPR046357">
    <property type="entry name" value="PPIase_dom_sf"/>
</dbReference>
<keyword evidence="4" id="KW-1185">Reference proteome</keyword>
<dbReference type="InterPro" id="IPR000297">
    <property type="entry name" value="PPIase_PpiC"/>
</dbReference>
<name>A0A410E150_9CLOT</name>
<evidence type="ECO:0000313" key="3">
    <source>
        <dbReference type="EMBL" id="QAA35036.1"/>
    </source>
</evidence>
<gene>
    <name evidence="3" type="ORF">C1I91_27190</name>
</gene>
<evidence type="ECO:0000256" key="1">
    <source>
        <dbReference type="PROSITE-ProRule" id="PRU00278"/>
    </source>
</evidence>
<dbReference type="PANTHER" id="PTHR47245:SF2">
    <property type="entry name" value="PEPTIDYL-PROLYL CIS-TRANS ISOMERASE HP_0175-RELATED"/>
    <property type="match status" value="1"/>
</dbReference>
<dbReference type="RefSeq" id="WP_128215730.1">
    <property type="nucleotide sequence ID" value="NZ_CP025746.1"/>
</dbReference>
<sequence length="248" mass="28285">MDNKVLAVVGGNEITERDLMEVIERYPEDRRGVFASEMGRKQLLEQVISFELLYKFGKDNGFDQSQEFLAQIEKAKKDILTQTIINKILSEVTITDEEALKYYEANKEAFMEPETISAKHILLDSEEKLNEIRAEIVSGKKSFEESAAEYSTCPSSEQGGNLGSFSKGMMVPEFEEAAFMLPVGEVSEPVKTQFGYHLIKVDAKNPSIVKSFDEVKNQVIQQLIQERQERKYLDFVQELTAKYGVERK</sequence>
<dbReference type="Pfam" id="PF00639">
    <property type="entry name" value="Rotamase"/>
    <property type="match status" value="1"/>
</dbReference>
<dbReference type="AlphaFoldDB" id="A0A410E150"/>
<dbReference type="OrthoDB" id="14196at2"/>
<feature type="domain" description="PpiC" evidence="2">
    <location>
        <begin position="113"/>
        <end position="203"/>
    </location>
</feature>
<dbReference type="PROSITE" id="PS50198">
    <property type="entry name" value="PPIC_PPIASE_2"/>
    <property type="match status" value="1"/>
</dbReference>
<keyword evidence="1 3" id="KW-0413">Isomerase</keyword>
<dbReference type="GO" id="GO:0003755">
    <property type="term" value="F:peptidyl-prolyl cis-trans isomerase activity"/>
    <property type="evidence" value="ECO:0007669"/>
    <property type="project" value="UniProtKB-KW"/>
</dbReference>